<dbReference type="InterPro" id="IPR011008">
    <property type="entry name" value="Dimeric_a/b-barrel"/>
</dbReference>
<evidence type="ECO:0000313" key="2">
    <source>
        <dbReference type="EMBL" id="SDR29817.1"/>
    </source>
</evidence>
<dbReference type="EMBL" id="FNKH01000003">
    <property type="protein sequence ID" value="SDR29817.1"/>
    <property type="molecule type" value="Genomic_DNA"/>
</dbReference>
<protein>
    <recommendedName>
        <fullName evidence="1">EthD domain-containing protein</fullName>
    </recommendedName>
</protein>
<dbReference type="SUPFAM" id="SSF54909">
    <property type="entry name" value="Dimeric alpha+beta barrel"/>
    <property type="match status" value="1"/>
</dbReference>
<accession>A0A1H1HWJ8</accession>
<feature type="domain" description="EthD" evidence="1">
    <location>
        <begin position="12"/>
        <end position="86"/>
    </location>
</feature>
<proteinExistence type="predicted"/>
<organism evidence="2 3">
    <name type="scientific">Crystallibacter crystallopoietes</name>
    <dbReference type="NCBI Taxonomy" id="37928"/>
    <lineage>
        <taxon>Bacteria</taxon>
        <taxon>Bacillati</taxon>
        <taxon>Actinomycetota</taxon>
        <taxon>Actinomycetes</taxon>
        <taxon>Micrococcales</taxon>
        <taxon>Micrococcaceae</taxon>
        <taxon>Crystallibacter</taxon>
    </lineage>
</organism>
<dbReference type="Proteomes" id="UP000181917">
    <property type="component" value="Unassembled WGS sequence"/>
</dbReference>
<gene>
    <name evidence="2" type="ORF">SAMN04489742_4736</name>
</gene>
<reference evidence="2 3" key="1">
    <citation type="submission" date="2016-10" db="EMBL/GenBank/DDBJ databases">
        <authorList>
            <person name="de Groot N.N."/>
        </authorList>
    </citation>
    <scope>NUCLEOTIDE SEQUENCE [LARGE SCALE GENOMIC DNA]</scope>
    <source>
        <strain evidence="2 3">DSM 20117</strain>
    </source>
</reference>
<dbReference type="Pfam" id="PF07110">
    <property type="entry name" value="EthD"/>
    <property type="match status" value="1"/>
</dbReference>
<dbReference type="RefSeq" id="WP_074703520.1">
    <property type="nucleotide sequence ID" value="NZ_CP018865.1"/>
</dbReference>
<dbReference type="AlphaFoldDB" id="A0A1H1HWJ8"/>
<dbReference type="KEGG" id="acry:AC20117_23035"/>
<name>A0A1H1HWJ8_9MICC</name>
<keyword evidence="3" id="KW-1185">Reference proteome</keyword>
<dbReference type="STRING" id="37928.SAMN04489742_4736"/>
<evidence type="ECO:0000259" key="1">
    <source>
        <dbReference type="Pfam" id="PF07110"/>
    </source>
</evidence>
<dbReference type="NCBIfam" id="TIGR02118">
    <property type="entry name" value="EthD family reductase"/>
    <property type="match status" value="1"/>
</dbReference>
<dbReference type="InterPro" id="IPR009799">
    <property type="entry name" value="EthD_dom"/>
</dbReference>
<dbReference type="OrthoDB" id="5294870at2"/>
<dbReference type="GO" id="GO:0016491">
    <property type="term" value="F:oxidoreductase activity"/>
    <property type="evidence" value="ECO:0007669"/>
    <property type="project" value="InterPro"/>
</dbReference>
<dbReference type="Gene3D" id="3.30.70.100">
    <property type="match status" value="1"/>
</dbReference>
<sequence>MHDIFVLYNRPKDPEAFDRHYISTHVPLVRELPLLQDFTWGKVAADAPDAHYLVARLSYASKADADNSLASVAGRASVQDLENFAQAGAMVLNVPRERQE</sequence>
<evidence type="ECO:0000313" key="3">
    <source>
        <dbReference type="Proteomes" id="UP000181917"/>
    </source>
</evidence>